<name>A0A1I7L271_9BACL</name>
<accession>A0A1I7L271</accession>
<organism evidence="1 2">
    <name type="scientific">Alicyclobacillus macrosporangiidus</name>
    <dbReference type="NCBI Taxonomy" id="392015"/>
    <lineage>
        <taxon>Bacteria</taxon>
        <taxon>Bacillati</taxon>
        <taxon>Bacillota</taxon>
        <taxon>Bacilli</taxon>
        <taxon>Bacillales</taxon>
        <taxon>Alicyclobacillaceae</taxon>
        <taxon>Alicyclobacillus</taxon>
    </lineage>
</organism>
<protein>
    <submittedName>
        <fullName evidence="1">Uncharacterized protein</fullName>
    </submittedName>
</protein>
<keyword evidence="2" id="KW-1185">Reference proteome</keyword>
<evidence type="ECO:0000313" key="2">
    <source>
        <dbReference type="Proteomes" id="UP000183508"/>
    </source>
</evidence>
<evidence type="ECO:0000313" key="1">
    <source>
        <dbReference type="EMBL" id="SFV03843.1"/>
    </source>
</evidence>
<dbReference type="AlphaFoldDB" id="A0A1I7L271"/>
<proteinExistence type="predicted"/>
<reference evidence="2" key="1">
    <citation type="submission" date="2016-10" db="EMBL/GenBank/DDBJ databases">
        <authorList>
            <person name="Varghese N."/>
        </authorList>
    </citation>
    <scope>NUCLEOTIDE SEQUENCE [LARGE SCALE GENOMIC DNA]</scope>
    <source>
        <strain evidence="2">DSM 17980</strain>
    </source>
</reference>
<sequence length="59" mass="6754">MQLALVILLLAPIPILAVLMWRIYSLQRAMADLTHRHTRNTLHAVAELLRGDDNAPNRR</sequence>
<dbReference type="EMBL" id="FPBV01000023">
    <property type="protein sequence ID" value="SFV03843.1"/>
    <property type="molecule type" value="Genomic_DNA"/>
</dbReference>
<dbReference type="STRING" id="392015.SAMN05421543_12349"/>
<dbReference type="Proteomes" id="UP000183508">
    <property type="component" value="Unassembled WGS sequence"/>
</dbReference>
<gene>
    <name evidence="1" type="ORF">SAMN05421543_12349</name>
</gene>